<dbReference type="eggNOG" id="KOG1721">
    <property type="taxonomic scope" value="Eukaryota"/>
</dbReference>
<feature type="domain" description="C2H2-type" evidence="8">
    <location>
        <begin position="878"/>
        <end position="905"/>
    </location>
</feature>
<feature type="domain" description="C2H2-type" evidence="8">
    <location>
        <begin position="661"/>
        <end position="688"/>
    </location>
</feature>
<dbReference type="Proteomes" id="UP000018468">
    <property type="component" value="Linkage group LG5"/>
</dbReference>
<dbReference type="SMART" id="SM00355">
    <property type="entry name" value="ZnF_C2H2"/>
    <property type="match status" value="17"/>
</dbReference>
<name>W5M615_LEPOC</name>
<dbReference type="PANTHER" id="PTHR24379:SF127">
    <property type="entry name" value="BLOODY FINGERS-RELATED"/>
    <property type="match status" value="1"/>
</dbReference>
<dbReference type="HOGENOM" id="CLU_002678_44_18_1"/>
<reference evidence="9" key="3">
    <citation type="submission" date="2025-09" db="UniProtKB">
        <authorList>
            <consortium name="Ensembl"/>
        </authorList>
    </citation>
    <scope>IDENTIFICATION</scope>
</reference>
<feature type="domain" description="C2H2-type" evidence="8">
    <location>
        <begin position="328"/>
        <end position="350"/>
    </location>
</feature>
<feature type="coiled-coil region" evidence="6">
    <location>
        <begin position="826"/>
        <end position="853"/>
    </location>
</feature>
<feature type="compositionally biased region" description="Acidic residues" evidence="7">
    <location>
        <begin position="576"/>
        <end position="585"/>
    </location>
</feature>
<dbReference type="GO" id="GO:0000978">
    <property type="term" value="F:RNA polymerase II cis-regulatory region sequence-specific DNA binding"/>
    <property type="evidence" value="ECO:0000318"/>
    <property type="project" value="GO_Central"/>
</dbReference>
<dbReference type="GeneTree" id="ENSGT00940000164729"/>
<feature type="domain" description="C2H2-type" evidence="8">
    <location>
        <begin position="851"/>
        <end position="873"/>
    </location>
</feature>
<feature type="domain" description="C2H2-type" evidence="8">
    <location>
        <begin position="620"/>
        <end position="643"/>
    </location>
</feature>
<feature type="domain" description="C2H2-type" evidence="8">
    <location>
        <begin position="756"/>
        <end position="778"/>
    </location>
</feature>
<reference evidence="9" key="2">
    <citation type="submission" date="2025-08" db="UniProtKB">
        <authorList>
            <consortium name="Ensembl"/>
        </authorList>
    </citation>
    <scope>IDENTIFICATION</scope>
</reference>
<dbReference type="FunFam" id="3.30.160.60:FF:000446">
    <property type="entry name" value="Zinc finger protein"/>
    <property type="match status" value="2"/>
</dbReference>
<evidence type="ECO:0000259" key="8">
    <source>
        <dbReference type="PROSITE" id="PS50157"/>
    </source>
</evidence>
<dbReference type="AlphaFoldDB" id="W5M615"/>
<dbReference type="EMBL" id="AHAT01035967">
    <property type="status" value="NOT_ANNOTATED_CDS"/>
    <property type="molecule type" value="Genomic_DNA"/>
</dbReference>
<evidence type="ECO:0000256" key="1">
    <source>
        <dbReference type="ARBA" id="ARBA00022723"/>
    </source>
</evidence>
<feature type="domain" description="C2H2-type" evidence="8">
    <location>
        <begin position="395"/>
        <end position="417"/>
    </location>
</feature>
<evidence type="ECO:0000256" key="7">
    <source>
        <dbReference type="SAM" id="MobiDB-lite"/>
    </source>
</evidence>
<dbReference type="GO" id="GO:0006355">
    <property type="term" value="P:regulation of DNA-templated transcription"/>
    <property type="evidence" value="ECO:0000318"/>
    <property type="project" value="GO_Central"/>
</dbReference>
<feature type="region of interest" description="Disordered" evidence="7">
    <location>
        <begin position="292"/>
        <end position="315"/>
    </location>
</feature>
<accession>W5M615</accession>
<feature type="region of interest" description="Disordered" evidence="7">
    <location>
        <begin position="564"/>
        <end position="610"/>
    </location>
</feature>
<protein>
    <submittedName>
        <fullName evidence="9">Si:dkey-89b17.4</fullName>
    </submittedName>
</protein>
<feature type="compositionally biased region" description="Polar residues" evidence="7">
    <location>
        <begin position="126"/>
        <end position="139"/>
    </location>
</feature>
<evidence type="ECO:0000256" key="6">
    <source>
        <dbReference type="SAM" id="Coils"/>
    </source>
</evidence>
<evidence type="ECO:0000313" key="9">
    <source>
        <dbReference type="Ensembl" id="ENSLOCP00000003823.1"/>
    </source>
</evidence>
<dbReference type="GO" id="GO:0008270">
    <property type="term" value="F:zinc ion binding"/>
    <property type="evidence" value="ECO:0007669"/>
    <property type="project" value="UniProtKB-KW"/>
</dbReference>
<feature type="compositionally biased region" description="Acidic residues" evidence="7">
    <location>
        <begin position="355"/>
        <end position="367"/>
    </location>
</feature>
<feature type="region of interest" description="Disordered" evidence="7">
    <location>
        <begin position="730"/>
        <end position="754"/>
    </location>
</feature>
<feature type="domain" description="C2H2-type" evidence="8">
    <location>
        <begin position="70"/>
        <end position="97"/>
    </location>
</feature>
<keyword evidence="10" id="KW-1185">Reference proteome</keyword>
<dbReference type="InterPro" id="IPR013087">
    <property type="entry name" value="Znf_C2H2_type"/>
</dbReference>
<dbReference type="FunFam" id="3.30.160.60:FF:001345">
    <property type="entry name" value="zinc finger protein 646"/>
    <property type="match status" value="2"/>
</dbReference>
<keyword evidence="1" id="KW-0479">Metal-binding</keyword>
<evidence type="ECO:0000256" key="4">
    <source>
        <dbReference type="ARBA" id="ARBA00022833"/>
    </source>
</evidence>
<dbReference type="GO" id="GO:0000981">
    <property type="term" value="F:DNA-binding transcription factor activity, RNA polymerase II-specific"/>
    <property type="evidence" value="ECO:0000318"/>
    <property type="project" value="GO_Central"/>
</dbReference>
<dbReference type="Pfam" id="PF00096">
    <property type="entry name" value="zf-C2H2"/>
    <property type="match status" value="6"/>
</dbReference>
<feature type="region of interest" description="Disordered" evidence="7">
    <location>
        <begin position="355"/>
        <end position="380"/>
    </location>
</feature>
<feature type="domain" description="C2H2-type" evidence="8">
    <location>
        <begin position="811"/>
        <end position="838"/>
    </location>
</feature>
<evidence type="ECO:0000313" key="10">
    <source>
        <dbReference type="Proteomes" id="UP000018468"/>
    </source>
</evidence>
<dbReference type="STRING" id="7918.ENSLOCP00000003823"/>
<dbReference type="Bgee" id="ENSLOCG00000003238">
    <property type="expression patterns" value="Expressed in testis and 13 other cell types or tissues"/>
</dbReference>
<keyword evidence="6" id="KW-0175">Coiled coil</keyword>
<keyword evidence="3 5" id="KW-0863">Zinc-finger</keyword>
<dbReference type="FunFam" id="3.30.160.60:FF:000729">
    <property type="entry name" value="Zinc finger protein 646"/>
    <property type="match status" value="1"/>
</dbReference>
<dbReference type="PROSITE" id="PS00028">
    <property type="entry name" value="ZINC_FINGER_C2H2_1"/>
    <property type="match status" value="14"/>
</dbReference>
<evidence type="ECO:0000256" key="3">
    <source>
        <dbReference type="ARBA" id="ARBA00022771"/>
    </source>
</evidence>
<feature type="region of interest" description="Disordered" evidence="7">
    <location>
        <begin position="113"/>
        <end position="162"/>
    </location>
</feature>
<feature type="domain" description="C2H2-type" evidence="8">
    <location>
        <begin position="43"/>
        <end position="65"/>
    </location>
</feature>
<dbReference type="FunFam" id="3.30.160.60:FF:002353">
    <property type="entry name" value="Zinc finger protein 646"/>
    <property type="match status" value="1"/>
</dbReference>
<feature type="domain" description="C2H2-type" evidence="8">
    <location>
        <begin position="783"/>
        <end position="810"/>
    </location>
</feature>
<evidence type="ECO:0000256" key="5">
    <source>
        <dbReference type="PROSITE-ProRule" id="PRU00042"/>
    </source>
</evidence>
<feature type="domain" description="C2H2-type" evidence="8">
    <location>
        <begin position="906"/>
        <end position="924"/>
    </location>
</feature>
<evidence type="ECO:0000256" key="2">
    <source>
        <dbReference type="ARBA" id="ARBA00022737"/>
    </source>
</evidence>
<dbReference type="OMA" id="QSNSAHR"/>
<dbReference type="EMBL" id="AHAT01035966">
    <property type="status" value="NOT_ANNOTATED_CDS"/>
    <property type="molecule type" value="Genomic_DNA"/>
</dbReference>
<dbReference type="Gene3D" id="3.30.160.60">
    <property type="entry name" value="Classic Zinc Finger"/>
    <property type="match status" value="11"/>
</dbReference>
<feature type="domain" description="C2H2-type" evidence="8">
    <location>
        <begin position="422"/>
        <end position="449"/>
    </location>
</feature>
<keyword evidence="4" id="KW-0862">Zinc</keyword>
<dbReference type="InterPro" id="IPR036236">
    <property type="entry name" value="Znf_C2H2_sf"/>
</dbReference>
<dbReference type="Ensembl" id="ENSLOCT00000003830.1">
    <property type="protein sequence ID" value="ENSLOCP00000003823.1"/>
    <property type="gene ID" value="ENSLOCG00000003238.1"/>
</dbReference>
<sequence length="924" mass="101465">PEMQDQARTTGFQCKQCEVVCPSWPGLLEHVESHYQHEEERRFWCEQCGRGYRHAGSLVNHKKTHEVGSFQCPVCARELSNPLALKNHLRIHTPGKNYPCPVEVGDVLDPPWGSRDRDTFLEQDPSEQADSQASVTDSSPDCGLQPDAHLEAGVDKPSTEEDRPFKCNQCEKTYRHHGSLINHKKSHQLGAYECHVCYKQFNNLAALKSHLRIHSKSKGRPAVASPFSGAAAAELSAPQNGDASHFCHLCQVAFSSEGEFQDHVLLHNSTSLSLGPPDDFSDDLSYDYTGVGSPDDGVYAHPPLIGRSDEKEEAEEEESVAAVNGQMYTCAFCGESYSDLESLKAHYLTHDAGLQDEDVPPEQEEGNPEGTPAAKGEPKVNQAAAEVTGSDERRFKCQLCGKSYRHAGSLINHKRSHQTGVFQCSICQKHYPHLAALKSHLRIHKSKPPALLLSSEGDWLSPEPLTLEGQSYVLPFSSQVPDSGLAMPQDVALPAPPDDAADASGSVCFPPFDSGLASSCPASPPTPDPGFQAERHMCADCGETYSDIAGIKSHQCPRRENLNGLTGSGGFREAGDNADVEEDGNESPVPVGSRRRKRGPAQKHVEAEERRDAEEYGELCQCSVCGNHYASLSALRSHLRCHTLPGGAGRSPEAEDEGGLLICSACGESFLTERDLEDHQLSHESELAPLPPKPESKSHACARCGAVCDDYYPLGAHRCAEDAGGEAAEAADAGGEGKAESPGALQEGPDAADRPHRCEQCGRAYRHAGSLLNHKKSHKTGVFRCFVCQKRFYNLLALKNHQRVHFDIKRHKCSECGKAFKIHKQLVSHQRTHEENRARAKELNRQLQRLLQCEHCGRTYRHAGSLLNHKNSHKTGSFSCAACQKQFSNLMALKNHRRIHTEPKRYQCPDCGKAFRVSTQLICH</sequence>
<proteinExistence type="predicted"/>
<dbReference type="Pfam" id="PF13912">
    <property type="entry name" value="zf-C2H2_6"/>
    <property type="match status" value="2"/>
</dbReference>
<dbReference type="PROSITE" id="PS50157">
    <property type="entry name" value="ZINC_FINGER_C2H2_2"/>
    <property type="match status" value="15"/>
</dbReference>
<dbReference type="EMBL" id="AHAT01035968">
    <property type="status" value="NOT_ANNOTATED_CDS"/>
    <property type="molecule type" value="Genomic_DNA"/>
</dbReference>
<keyword evidence="2" id="KW-0677">Repeat</keyword>
<reference evidence="10" key="1">
    <citation type="submission" date="2011-12" db="EMBL/GenBank/DDBJ databases">
        <title>The Draft Genome of Lepisosteus oculatus.</title>
        <authorList>
            <consortium name="The Broad Institute Genome Assembly &amp; Analysis Group"/>
            <consortium name="Computational R&amp;D Group"/>
            <consortium name="and Sequencing Platform"/>
            <person name="Di Palma F."/>
            <person name="Alfoldi J."/>
            <person name="Johnson J."/>
            <person name="Berlin A."/>
            <person name="Gnerre S."/>
            <person name="Jaffe D."/>
            <person name="MacCallum I."/>
            <person name="Young S."/>
            <person name="Walker B.J."/>
            <person name="Lander E.S."/>
            <person name="Lindblad-Toh K."/>
        </authorList>
    </citation>
    <scope>NUCLEOTIDE SEQUENCE [LARGE SCALE GENOMIC DNA]</scope>
</reference>
<feature type="compositionally biased region" description="Basic and acidic residues" evidence="7">
    <location>
        <begin position="148"/>
        <end position="162"/>
    </location>
</feature>
<dbReference type="SUPFAM" id="SSF57667">
    <property type="entry name" value="beta-beta-alpha zinc fingers"/>
    <property type="match status" value="8"/>
</dbReference>
<organism evidence="9 10">
    <name type="scientific">Lepisosteus oculatus</name>
    <name type="common">Spotted gar</name>
    <dbReference type="NCBI Taxonomy" id="7918"/>
    <lineage>
        <taxon>Eukaryota</taxon>
        <taxon>Metazoa</taxon>
        <taxon>Chordata</taxon>
        <taxon>Craniata</taxon>
        <taxon>Vertebrata</taxon>
        <taxon>Euteleostomi</taxon>
        <taxon>Actinopterygii</taxon>
        <taxon>Neopterygii</taxon>
        <taxon>Holostei</taxon>
        <taxon>Semionotiformes</taxon>
        <taxon>Lepisosteidae</taxon>
        <taxon>Lepisosteus</taxon>
    </lineage>
</organism>
<feature type="domain" description="C2H2-type" evidence="8">
    <location>
        <begin position="192"/>
        <end position="219"/>
    </location>
</feature>
<dbReference type="PANTHER" id="PTHR24379">
    <property type="entry name" value="KRAB AND ZINC FINGER DOMAIN-CONTAINING"/>
    <property type="match status" value="1"/>
</dbReference>
<feature type="domain" description="C2H2-type" evidence="8">
    <location>
        <begin position="165"/>
        <end position="187"/>
    </location>
</feature>
<dbReference type="InParanoid" id="W5M615"/>